<comment type="caution">
    <text evidence="2">The sequence shown here is derived from an EMBL/GenBank/DDBJ whole genome shotgun (WGS) entry which is preliminary data.</text>
</comment>
<sequence length="180" mass="20399">MEGSNAWNSSYWIDELAKFTDNTELAEQAFGLGSNAKPNNGFKEPRKGWGDLVDVGESGVKNANQERDKEYVDRRQVSQSPENRSTNDHQKGRVEEGEKQKKKNYNTEQISCTLNDLIEGLNSPTIRAAVSKMEEEGKQHRKPSSPPIVTFQSIVEEQKSKAKTYNTNAKEFVPNFSKWN</sequence>
<reference evidence="2" key="1">
    <citation type="submission" date="2020-12" db="EMBL/GenBank/DDBJ databases">
        <title>Metabolic potential, ecology and presence of endohyphal bacteria is reflected in genomic diversity of Mucoromycotina.</title>
        <authorList>
            <person name="Muszewska A."/>
            <person name="Okrasinska A."/>
            <person name="Steczkiewicz K."/>
            <person name="Drgas O."/>
            <person name="Orlowska M."/>
            <person name="Perlinska-Lenart U."/>
            <person name="Aleksandrzak-Piekarczyk T."/>
            <person name="Szatraj K."/>
            <person name="Zielenkiewicz U."/>
            <person name="Pilsyk S."/>
            <person name="Malc E."/>
            <person name="Mieczkowski P."/>
            <person name="Kruszewska J.S."/>
            <person name="Biernat P."/>
            <person name="Pawlowska J."/>
        </authorList>
    </citation>
    <scope>NUCLEOTIDE SEQUENCE</scope>
    <source>
        <strain evidence="2">WA0000017839</strain>
    </source>
</reference>
<accession>A0A8H7RNU1</accession>
<proteinExistence type="predicted"/>
<feature type="region of interest" description="Disordered" evidence="1">
    <location>
        <begin position="30"/>
        <end position="108"/>
    </location>
</feature>
<feature type="compositionally biased region" description="Basic and acidic residues" evidence="1">
    <location>
        <begin position="85"/>
        <end position="99"/>
    </location>
</feature>
<dbReference type="AlphaFoldDB" id="A0A8H7RNU1"/>
<protein>
    <submittedName>
        <fullName evidence="2">Uncharacterized protein</fullName>
    </submittedName>
</protein>
<evidence type="ECO:0000313" key="2">
    <source>
        <dbReference type="EMBL" id="KAG2213918.1"/>
    </source>
</evidence>
<evidence type="ECO:0000313" key="3">
    <source>
        <dbReference type="Proteomes" id="UP000603453"/>
    </source>
</evidence>
<feature type="compositionally biased region" description="Basic and acidic residues" evidence="1">
    <location>
        <begin position="64"/>
        <end position="76"/>
    </location>
</feature>
<organism evidence="2 3">
    <name type="scientific">Mucor saturninus</name>
    <dbReference type="NCBI Taxonomy" id="64648"/>
    <lineage>
        <taxon>Eukaryota</taxon>
        <taxon>Fungi</taxon>
        <taxon>Fungi incertae sedis</taxon>
        <taxon>Mucoromycota</taxon>
        <taxon>Mucoromycotina</taxon>
        <taxon>Mucoromycetes</taxon>
        <taxon>Mucorales</taxon>
        <taxon>Mucorineae</taxon>
        <taxon>Mucoraceae</taxon>
        <taxon>Mucor</taxon>
    </lineage>
</organism>
<dbReference type="Proteomes" id="UP000603453">
    <property type="component" value="Unassembled WGS sequence"/>
</dbReference>
<dbReference type="OrthoDB" id="10267135at2759"/>
<dbReference type="EMBL" id="JAEPRD010000002">
    <property type="protein sequence ID" value="KAG2213918.1"/>
    <property type="molecule type" value="Genomic_DNA"/>
</dbReference>
<gene>
    <name evidence="2" type="ORF">INT47_001187</name>
</gene>
<evidence type="ECO:0000256" key="1">
    <source>
        <dbReference type="SAM" id="MobiDB-lite"/>
    </source>
</evidence>
<name>A0A8H7RNU1_9FUNG</name>
<keyword evidence="3" id="KW-1185">Reference proteome</keyword>